<evidence type="ECO:0000256" key="1">
    <source>
        <dbReference type="SAM" id="MobiDB-lite"/>
    </source>
</evidence>
<feature type="compositionally biased region" description="Acidic residues" evidence="1">
    <location>
        <begin position="404"/>
        <end position="415"/>
    </location>
</feature>
<evidence type="ECO:0000313" key="3">
    <source>
        <dbReference type="Proteomes" id="UP000886523"/>
    </source>
</evidence>
<dbReference type="AlphaFoldDB" id="A0A9P6B7B4"/>
<sequence length="467" mass="52870">MLVRVSCSVRIQEWDKQQQAGLKEAGKKLLKHVRVKTRKIESMSGHMTRDVAMWERAKQIVGVGVMRRMDSEDEEWTKDIRHEVRCCWLEREDIPRNVFDRAAAQAATGTKRAGVDTFRTLRHFLEYGHSQIAGFVAEFKERLHTSGGRSGHLKQTAGRIGRDDAVILRRKARMAFGRKWWFGDPWPLDVPGRRRRTETSRKEVNLDLDPLRRGLWGIWRREKIAVRACMVVQRDQEAVSSCTRIWVGVKQPMKLRAIGDAAFKAGCSSDVSGAGGRGVHVWVSAACCASEEEAGLPTCARRIAPALLLRRAKRAVCRMPRFGGIMQSKVKDVLIFLFLDDARSCGALMHPWGSVSDNGFEVSISPGNADRFADTVPFRPQIGKARVPYAMGPFEGAPESDAPITDDETRDDNEDFDYRPQHISIPDPATDKPVPEVEPFEGGRGKRIKKHNLHHNNMEWWSRALRD</sequence>
<accession>A0A9P6B7B4</accession>
<reference evidence="2" key="1">
    <citation type="journal article" date="2020" name="Nat. Commun.">
        <title>Large-scale genome sequencing of mycorrhizal fungi provides insights into the early evolution of symbiotic traits.</title>
        <authorList>
            <person name="Miyauchi S."/>
            <person name="Kiss E."/>
            <person name="Kuo A."/>
            <person name="Drula E."/>
            <person name="Kohler A."/>
            <person name="Sanchez-Garcia M."/>
            <person name="Morin E."/>
            <person name="Andreopoulos B."/>
            <person name="Barry K.W."/>
            <person name="Bonito G."/>
            <person name="Buee M."/>
            <person name="Carver A."/>
            <person name="Chen C."/>
            <person name="Cichocki N."/>
            <person name="Clum A."/>
            <person name="Culley D."/>
            <person name="Crous P.W."/>
            <person name="Fauchery L."/>
            <person name="Girlanda M."/>
            <person name="Hayes R.D."/>
            <person name="Keri Z."/>
            <person name="LaButti K."/>
            <person name="Lipzen A."/>
            <person name="Lombard V."/>
            <person name="Magnuson J."/>
            <person name="Maillard F."/>
            <person name="Murat C."/>
            <person name="Nolan M."/>
            <person name="Ohm R.A."/>
            <person name="Pangilinan J."/>
            <person name="Pereira M.F."/>
            <person name="Perotto S."/>
            <person name="Peter M."/>
            <person name="Pfister S."/>
            <person name="Riley R."/>
            <person name="Sitrit Y."/>
            <person name="Stielow J.B."/>
            <person name="Szollosi G."/>
            <person name="Zifcakova L."/>
            <person name="Stursova M."/>
            <person name="Spatafora J.W."/>
            <person name="Tedersoo L."/>
            <person name="Vaario L.M."/>
            <person name="Yamada A."/>
            <person name="Yan M."/>
            <person name="Wang P."/>
            <person name="Xu J."/>
            <person name="Bruns T."/>
            <person name="Baldrian P."/>
            <person name="Vilgalys R."/>
            <person name="Dunand C."/>
            <person name="Henrissat B."/>
            <person name="Grigoriev I.V."/>
            <person name="Hibbett D."/>
            <person name="Nagy L.G."/>
            <person name="Martin F.M."/>
        </authorList>
    </citation>
    <scope>NUCLEOTIDE SEQUENCE</scope>
    <source>
        <strain evidence="2">UP504</strain>
    </source>
</reference>
<dbReference type="Proteomes" id="UP000886523">
    <property type="component" value="Unassembled WGS sequence"/>
</dbReference>
<feature type="region of interest" description="Disordered" evidence="1">
    <location>
        <begin position="394"/>
        <end position="444"/>
    </location>
</feature>
<evidence type="ECO:0000313" key="2">
    <source>
        <dbReference type="EMBL" id="KAF9519088.1"/>
    </source>
</evidence>
<dbReference type="EMBL" id="MU128920">
    <property type="protein sequence ID" value="KAF9519088.1"/>
    <property type="molecule type" value="Genomic_DNA"/>
</dbReference>
<gene>
    <name evidence="2" type="ORF">BS47DRAFT_1358480</name>
</gene>
<organism evidence="2 3">
    <name type="scientific">Hydnum rufescens UP504</name>
    <dbReference type="NCBI Taxonomy" id="1448309"/>
    <lineage>
        <taxon>Eukaryota</taxon>
        <taxon>Fungi</taxon>
        <taxon>Dikarya</taxon>
        <taxon>Basidiomycota</taxon>
        <taxon>Agaricomycotina</taxon>
        <taxon>Agaricomycetes</taxon>
        <taxon>Cantharellales</taxon>
        <taxon>Hydnaceae</taxon>
        <taxon>Hydnum</taxon>
    </lineage>
</organism>
<keyword evidence="3" id="KW-1185">Reference proteome</keyword>
<proteinExistence type="predicted"/>
<comment type="caution">
    <text evidence="2">The sequence shown here is derived from an EMBL/GenBank/DDBJ whole genome shotgun (WGS) entry which is preliminary data.</text>
</comment>
<name>A0A9P6B7B4_9AGAM</name>
<protein>
    <submittedName>
        <fullName evidence="2">Uncharacterized protein</fullName>
    </submittedName>
</protein>